<evidence type="ECO:0000256" key="3">
    <source>
        <dbReference type="ARBA" id="ARBA00022908"/>
    </source>
</evidence>
<dbReference type="SUPFAM" id="SSF56349">
    <property type="entry name" value="DNA breaking-rejoining enzymes"/>
    <property type="match status" value="1"/>
</dbReference>
<reference evidence="9" key="1">
    <citation type="submission" date="2020-10" db="EMBL/GenBank/DDBJ databases">
        <authorList>
            <person name="Gilroy R."/>
        </authorList>
    </citation>
    <scope>NUCLEOTIDE SEQUENCE</scope>
    <source>
        <strain evidence="9">ChiGjej1B1-1684</strain>
    </source>
</reference>
<protein>
    <submittedName>
        <fullName evidence="9">Tyrosine-type recombinase/integrase</fullName>
    </submittedName>
</protein>
<dbReference type="InterPro" id="IPR002104">
    <property type="entry name" value="Integrase_catalytic"/>
</dbReference>
<dbReference type="GO" id="GO:0015074">
    <property type="term" value="P:DNA integration"/>
    <property type="evidence" value="ECO:0007669"/>
    <property type="project" value="UniProtKB-KW"/>
</dbReference>
<dbReference type="PROSITE" id="PS51900">
    <property type="entry name" value="CB"/>
    <property type="match status" value="1"/>
</dbReference>
<dbReference type="Pfam" id="PF14659">
    <property type="entry name" value="Phage_int_SAM_3"/>
    <property type="match status" value="1"/>
</dbReference>
<dbReference type="CDD" id="cd01189">
    <property type="entry name" value="INT_ICEBs1_C_like"/>
    <property type="match status" value="1"/>
</dbReference>
<dbReference type="GO" id="GO:0003677">
    <property type="term" value="F:DNA binding"/>
    <property type="evidence" value="ECO:0007669"/>
    <property type="project" value="UniProtKB-UniRule"/>
</dbReference>
<comment type="caution">
    <text evidence="9">The sequence shown here is derived from an EMBL/GenBank/DDBJ whole genome shotgun (WGS) entry which is preliminary data.</text>
</comment>
<evidence type="ECO:0000259" key="8">
    <source>
        <dbReference type="PROSITE" id="PS51900"/>
    </source>
</evidence>
<dbReference type="PROSITE" id="PS51898">
    <property type="entry name" value="TYR_RECOMBINASE"/>
    <property type="match status" value="1"/>
</dbReference>
<evidence type="ECO:0000256" key="6">
    <source>
        <dbReference type="PROSITE-ProRule" id="PRU01248"/>
    </source>
</evidence>
<dbReference type="InterPro" id="IPR050090">
    <property type="entry name" value="Tyrosine_recombinase_XerCD"/>
</dbReference>
<dbReference type="EMBL" id="DVNG01000114">
    <property type="protein sequence ID" value="HIU50887.1"/>
    <property type="molecule type" value="Genomic_DNA"/>
</dbReference>
<dbReference type="InterPro" id="IPR013762">
    <property type="entry name" value="Integrase-like_cat_sf"/>
</dbReference>
<dbReference type="InterPro" id="IPR044068">
    <property type="entry name" value="CB"/>
</dbReference>
<comment type="similarity">
    <text evidence="2">Belongs to the 'phage' integrase family.</text>
</comment>
<reference evidence="9" key="2">
    <citation type="journal article" date="2021" name="PeerJ">
        <title>Extensive microbial diversity within the chicken gut microbiome revealed by metagenomics and culture.</title>
        <authorList>
            <person name="Gilroy R."/>
            <person name="Ravi A."/>
            <person name="Getino M."/>
            <person name="Pursley I."/>
            <person name="Horton D.L."/>
            <person name="Alikhan N.F."/>
            <person name="Baker D."/>
            <person name="Gharbi K."/>
            <person name="Hall N."/>
            <person name="Watson M."/>
            <person name="Adriaenssens E.M."/>
            <person name="Foster-Nyarko E."/>
            <person name="Jarju S."/>
            <person name="Secka A."/>
            <person name="Antonio M."/>
            <person name="Oren A."/>
            <person name="Chaudhuri R.R."/>
            <person name="La Ragione R."/>
            <person name="Hildebrand F."/>
            <person name="Pallen M.J."/>
        </authorList>
    </citation>
    <scope>NUCLEOTIDE SEQUENCE</scope>
    <source>
        <strain evidence="9">ChiGjej1B1-1684</strain>
    </source>
</reference>
<keyword evidence="5" id="KW-0233">DNA recombination</keyword>
<keyword evidence="3" id="KW-0229">DNA integration</keyword>
<evidence type="ECO:0000256" key="5">
    <source>
        <dbReference type="ARBA" id="ARBA00023172"/>
    </source>
</evidence>
<comment type="function">
    <text evidence="1">Site-specific tyrosine recombinase, which acts by catalyzing the cutting and rejoining of the recombining DNA molecules.</text>
</comment>
<dbReference type="InterPro" id="IPR010998">
    <property type="entry name" value="Integrase_recombinase_N"/>
</dbReference>
<dbReference type="PANTHER" id="PTHR30349">
    <property type="entry name" value="PHAGE INTEGRASE-RELATED"/>
    <property type="match status" value="1"/>
</dbReference>
<accession>A0A9D1S8Y6</accession>
<dbReference type="InterPro" id="IPR004107">
    <property type="entry name" value="Integrase_SAM-like_N"/>
</dbReference>
<dbReference type="Gene3D" id="1.10.150.130">
    <property type="match status" value="1"/>
</dbReference>
<dbReference type="InterPro" id="IPR011010">
    <property type="entry name" value="DNA_brk_join_enz"/>
</dbReference>
<dbReference type="PANTHER" id="PTHR30349:SF41">
    <property type="entry name" value="INTEGRASE_RECOMBINASE PROTEIN MJ0367-RELATED"/>
    <property type="match status" value="1"/>
</dbReference>
<evidence type="ECO:0000256" key="4">
    <source>
        <dbReference type="ARBA" id="ARBA00023125"/>
    </source>
</evidence>
<evidence type="ECO:0000256" key="2">
    <source>
        <dbReference type="ARBA" id="ARBA00008857"/>
    </source>
</evidence>
<sequence>MEVKNMVAGHLAVKSGKYYAVLNYKNAKGERKTNWISLGLPEKGNKRKAEAELAKIRAEFEMPEEVGELSSDMLFADYLLEWLEIAKGRLAIATYSSYTSIIKNPLEPYFRKKKLTLRELEARHLQMFYSEMLKKVKSNTVIHYHAVIHQALKYAMKTDLVTQNVAMKVDRPKKNDYQPVFLDAEELQHLFEVVKGTKLELPVLVAAFYGLRRGEVCGLKWDAIDFERGTITIRHTVTSLQVDGKTKMYAQYSAKTKSSMRTLPLVGSFAEYFKEVKAAQEVNKKVCGNCYNYEYDGYVFVDELGDLMRPEYLTSYFPQYIQKHGCKRMRFHDLRHPYVKPTTKKYLFFLVPMIQLS</sequence>
<gene>
    <name evidence="9" type="ORF">IAD22_07735</name>
</gene>
<feature type="domain" description="Core-binding (CB)" evidence="8">
    <location>
        <begin position="70"/>
        <end position="156"/>
    </location>
</feature>
<evidence type="ECO:0000256" key="1">
    <source>
        <dbReference type="ARBA" id="ARBA00003283"/>
    </source>
</evidence>
<evidence type="ECO:0000259" key="7">
    <source>
        <dbReference type="PROSITE" id="PS51898"/>
    </source>
</evidence>
<dbReference type="AlphaFoldDB" id="A0A9D1S8Y6"/>
<dbReference type="Pfam" id="PF00589">
    <property type="entry name" value="Phage_integrase"/>
    <property type="match status" value="1"/>
</dbReference>
<organism evidence="9 10">
    <name type="scientific">Candidatus Limousia pullorum</name>
    <dbReference type="NCBI Taxonomy" id="2840860"/>
    <lineage>
        <taxon>Bacteria</taxon>
        <taxon>Bacillati</taxon>
        <taxon>Bacillota</taxon>
        <taxon>Clostridia</taxon>
        <taxon>Eubacteriales</taxon>
        <taxon>Oscillospiraceae</taxon>
        <taxon>Oscillospiraceae incertae sedis</taxon>
        <taxon>Candidatus Limousia</taxon>
    </lineage>
</organism>
<feature type="domain" description="Tyr recombinase" evidence="7">
    <location>
        <begin position="177"/>
        <end position="357"/>
    </location>
</feature>
<dbReference type="Proteomes" id="UP000824118">
    <property type="component" value="Unassembled WGS sequence"/>
</dbReference>
<keyword evidence="4 6" id="KW-0238">DNA-binding</keyword>
<evidence type="ECO:0000313" key="10">
    <source>
        <dbReference type="Proteomes" id="UP000824118"/>
    </source>
</evidence>
<dbReference type="Gene3D" id="1.10.443.10">
    <property type="entry name" value="Intergrase catalytic core"/>
    <property type="match status" value="1"/>
</dbReference>
<proteinExistence type="inferred from homology"/>
<evidence type="ECO:0000313" key="9">
    <source>
        <dbReference type="EMBL" id="HIU50887.1"/>
    </source>
</evidence>
<name>A0A9D1S8Y6_9FIRM</name>
<dbReference type="GO" id="GO:0006310">
    <property type="term" value="P:DNA recombination"/>
    <property type="evidence" value="ECO:0007669"/>
    <property type="project" value="UniProtKB-KW"/>
</dbReference>